<reference evidence="1 2" key="1">
    <citation type="submission" date="2019-03" db="EMBL/GenBank/DDBJ databases">
        <title>Genomic Encyclopedia of Type Strains, Phase IV (KMG-IV): sequencing the most valuable type-strain genomes for metagenomic binning, comparative biology and taxonomic classification.</title>
        <authorList>
            <person name="Goeker M."/>
        </authorList>
    </citation>
    <scope>NUCLEOTIDE SEQUENCE [LARGE SCALE GENOMIC DNA]</scope>
    <source>
        <strain evidence="1 2">DSM 24176</strain>
    </source>
</reference>
<evidence type="ECO:0000313" key="1">
    <source>
        <dbReference type="EMBL" id="TCK98647.1"/>
    </source>
</evidence>
<proteinExistence type="predicted"/>
<protein>
    <submittedName>
        <fullName evidence="1">Uncharacterized protein</fullName>
    </submittedName>
</protein>
<dbReference type="Proteomes" id="UP000294545">
    <property type="component" value="Unassembled WGS sequence"/>
</dbReference>
<keyword evidence="2" id="KW-1185">Reference proteome</keyword>
<organism evidence="1 2">
    <name type="scientific">Natranaerovirga hydrolytica</name>
    <dbReference type="NCBI Taxonomy" id="680378"/>
    <lineage>
        <taxon>Bacteria</taxon>
        <taxon>Bacillati</taxon>
        <taxon>Bacillota</taxon>
        <taxon>Clostridia</taxon>
        <taxon>Lachnospirales</taxon>
        <taxon>Natranaerovirgaceae</taxon>
        <taxon>Natranaerovirga</taxon>
    </lineage>
</organism>
<accession>A0A4R1MZ96</accession>
<sequence length="199" mass="23519">MKKLVIGSILATIILIAFMAYKNHQLLEYKNELGNKFANDYFRTIVTLNTYEATYEKWLENGTINYIEADRLIRDAVTTDYDQSHLISSYKRVENEERFDFSKRRFGDFIKKTYFFLHSLIPDTNITDEGDNVQLYREMTGEEIQFVSKYLGELKDIASIINAHYEDGFQTKLGLDFFEDDRFVKTIVAIEKYLEEIYP</sequence>
<gene>
    <name evidence="1" type="ORF">EDC19_1080</name>
</gene>
<evidence type="ECO:0000313" key="2">
    <source>
        <dbReference type="Proteomes" id="UP000294545"/>
    </source>
</evidence>
<dbReference type="AlphaFoldDB" id="A0A4R1MZ96"/>
<dbReference type="EMBL" id="SMGQ01000011">
    <property type="protein sequence ID" value="TCK98647.1"/>
    <property type="molecule type" value="Genomic_DNA"/>
</dbReference>
<name>A0A4R1MZ96_9FIRM</name>
<dbReference type="RefSeq" id="WP_132281617.1">
    <property type="nucleotide sequence ID" value="NZ_SMGQ01000011.1"/>
</dbReference>
<comment type="caution">
    <text evidence="1">The sequence shown here is derived from an EMBL/GenBank/DDBJ whole genome shotgun (WGS) entry which is preliminary data.</text>
</comment>